<dbReference type="EMBL" id="JAHRHJ020000003">
    <property type="protein sequence ID" value="KAH9322654.1"/>
    <property type="molecule type" value="Genomic_DNA"/>
</dbReference>
<protein>
    <recommendedName>
        <fullName evidence="7">MBD domain-containing protein</fullName>
    </recommendedName>
</protein>
<dbReference type="GO" id="GO:0003677">
    <property type="term" value="F:DNA binding"/>
    <property type="evidence" value="ECO:0007669"/>
    <property type="project" value="UniProtKB-KW"/>
</dbReference>
<keyword evidence="4" id="KW-0804">Transcription</keyword>
<dbReference type="PANTHER" id="PTHR33729">
    <property type="entry name" value="METHYL-CPG BINDING DOMAIN CONTAINING PROTEIN, EXPRESSED"/>
    <property type="match status" value="1"/>
</dbReference>
<feature type="compositionally biased region" description="Basic and acidic residues" evidence="6">
    <location>
        <begin position="154"/>
        <end position="295"/>
    </location>
</feature>
<dbReference type="Gene3D" id="3.30.890.10">
    <property type="entry name" value="Methyl-cpg-binding Protein 2, Chain A"/>
    <property type="match status" value="1"/>
</dbReference>
<dbReference type="InterPro" id="IPR001739">
    <property type="entry name" value="Methyl_CpG_DNA-bd"/>
</dbReference>
<feature type="domain" description="MBD" evidence="7">
    <location>
        <begin position="24"/>
        <end position="88"/>
    </location>
</feature>
<organism evidence="8 9">
    <name type="scientific">Taxus chinensis</name>
    <name type="common">Chinese yew</name>
    <name type="synonym">Taxus wallichiana var. chinensis</name>
    <dbReference type="NCBI Taxonomy" id="29808"/>
    <lineage>
        <taxon>Eukaryota</taxon>
        <taxon>Viridiplantae</taxon>
        <taxon>Streptophyta</taxon>
        <taxon>Embryophyta</taxon>
        <taxon>Tracheophyta</taxon>
        <taxon>Spermatophyta</taxon>
        <taxon>Pinopsida</taxon>
        <taxon>Pinidae</taxon>
        <taxon>Conifers II</taxon>
        <taxon>Cupressales</taxon>
        <taxon>Taxaceae</taxon>
        <taxon>Taxus</taxon>
    </lineage>
</organism>
<dbReference type="Pfam" id="PF01429">
    <property type="entry name" value="MBD"/>
    <property type="match status" value="1"/>
</dbReference>
<feature type="region of interest" description="Disordered" evidence="6">
    <location>
        <begin position="54"/>
        <end position="316"/>
    </location>
</feature>
<evidence type="ECO:0000256" key="6">
    <source>
        <dbReference type="SAM" id="MobiDB-lite"/>
    </source>
</evidence>
<evidence type="ECO:0000313" key="9">
    <source>
        <dbReference type="Proteomes" id="UP000824469"/>
    </source>
</evidence>
<dbReference type="GO" id="GO:0005634">
    <property type="term" value="C:nucleus"/>
    <property type="evidence" value="ECO:0007669"/>
    <property type="project" value="UniProtKB-SubCell"/>
</dbReference>
<dbReference type="PROSITE" id="PS50982">
    <property type="entry name" value="MBD"/>
    <property type="match status" value="1"/>
</dbReference>
<dbReference type="Proteomes" id="UP000824469">
    <property type="component" value="Unassembled WGS sequence"/>
</dbReference>
<comment type="caution">
    <text evidence="8">The sequence shown here is derived from an EMBL/GenBank/DDBJ whole genome shotgun (WGS) entry which is preliminary data.</text>
</comment>
<sequence length="363" mass="41181">MASSPEKENTEFKTPDKNAEIEGSTEIVSVELPAPPGWKKQFFPKKWGIIFTSPTGEEIKSKRQLSQYLKSHPGGPGINEFDWGTGDTPRRSTRLSEKPKTTETPESETKKTPKRSRKSEGTSEDKKGKKKKTSEAPSKVEAGEEEEMEDAHDVDDSVEKAHAPEKTDDGRKDEDEKEEKSDSIPKEEEETDKEKPETEPEVKVDRPKPEEIKEAIVDKAEDMPVENPEVHVNEVVKNKQTEEKKTEEKQEEQEVHVEEIRDKQTGEEKTEEKQEEQEVHLDEEVRNEQTEEKTTEIPSVVSRESLDTKGDGNAENYKHEELAKHIEVANEPNVKHASQENAQQCEINSLHCEQPPAPPSVSC</sequence>
<dbReference type="SUPFAM" id="SSF54171">
    <property type="entry name" value="DNA-binding domain"/>
    <property type="match status" value="1"/>
</dbReference>
<feature type="compositionally biased region" description="Acidic residues" evidence="6">
    <location>
        <begin position="143"/>
        <end position="153"/>
    </location>
</feature>
<name>A0AA38LFN3_TAXCH</name>
<evidence type="ECO:0000256" key="3">
    <source>
        <dbReference type="ARBA" id="ARBA00023125"/>
    </source>
</evidence>
<feature type="region of interest" description="Disordered" evidence="6">
    <location>
        <begin position="1"/>
        <end position="20"/>
    </location>
</feature>
<evidence type="ECO:0000256" key="4">
    <source>
        <dbReference type="ARBA" id="ARBA00023163"/>
    </source>
</evidence>
<dbReference type="OMA" id="ENTKHED"/>
<keyword evidence="3" id="KW-0238">DNA-binding</keyword>
<keyword evidence="2" id="KW-0805">Transcription regulation</keyword>
<evidence type="ECO:0000313" key="8">
    <source>
        <dbReference type="EMBL" id="KAH9322654.1"/>
    </source>
</evidence>
<evidence type="ECO:0000259" key="7">
    <source>
        <dbReference type="PROSITE" id="PS50982"/>
    </source>
</evidence>
<comment type="subcellular location">
    <subcellularLocation>
        <location evidence="1">Nucleus</location>
    </subcellularLocation>
</comment>
<feature type="compositionally biased region" description="Basic and acidic residues" evidence="6">
    <location>
        <begin position="118"/>
        <end position="127"/>
    </location>
</feature>
<dbReference type="AlphaFoldDB" id="A0AA38LFN3"/>
<proteinExistence type="predicted"/>
<feature type="compositionally biased region" description="Basic and acidic residues" evidence="6">
    <location>
        <begin position="88"/>
        <end position="111"/>
    </location>
</feature>
<dbReference type="InterPro" id="IPR016177">
    <property type="entry name" value="DNA-bd_dom_sf"/>
</dbReference>
<accession>A0AA38LFN3</accession>
<keyword evidence="9" id="KW-1185">Reference proteome</keyword>
<keyword evidence="5" id="KW-0539">Nucleus</keyword>
<evidence type="ECO:0000256" key="5">
    <source>
        <dbReference type="ARBA" id="ARBA00023242"/>
    </source>
</evidence>
<feature type="compositionally biased region" description="Basic and acidic residues" evidence="6">
    <location>
        <begin position="304"/>
        <end position="316"/>
    </location>
</feature>
<dbReference type="InterPro" id="IPR039622">
    <property type="entry name" value="MBD10/11"/>
</dbReference>
<gene>
    <name evidence="8" type="ORF">KI387_017293</name>
</gene>
<reference evidence="8 9" key="1">
    <citation type="journal article" date="2021" name="Nat. Plants">
        <title>The Taxus genome provides insights into paclitaxel biosynthesis.</title>
        <authorList>
            <person name="Xiong X."/>
            <person name="Gou J."/>
            <person name="Liao Q."/>
            <person name="Li Y."/>
            <person name="Zhou Q."/>
            <person name="Bi G."/>
            <person name="Li C."/>
            <person name="Du R."/>
            <person name="Wang X."/>
            <person name="Sun T."/>
            <person name="Guo L."/>
            <person name="Liang H."/>
            <person name="Lu P."/>
            <person name="Wu Y."/>
            <person name="Zhang Z."/>
            <person name="Ro D.K."/>
            <person name="Shang Y."/>
            <person name="Huang S."/>
            <person name="Yan J."/>
        </authorList>
    </citation>
    <scope>NUCLEOTIDE SEQUENCE [LARGE SCALE GENOMIC DNA]</scope>
    <source>
        <strain evidence="8">Ta-2019</strain>
    </source>
</reference>
<evidence type="ECO:0000256" key="2">
    <source>
        <dbReference type="ARBA" id="ARBA00023015"/>
    </source>
</evidence>
<dbReference type="PANTHER" id="PTHR33729:SF6">
    <property type="entry name" value="METHYL-CPG-BINDING DOMAIN-CONTAINING PROTEIN 11"/>
    <property type="match status" value="1"/>
</dbReference>
<evidence type="ECO:0000256" key="1">
    <source>
        <dbReference type="ARBA" id="ARBA00004123"/>
    </source>
</evidence>